<reference evidence="2" key="1">
    <citation type="journal article" date="2019" name="Int. J. Syst. Evol. Microbiol.">
        <title>The Global Catalogue of Microorganisms (GCM) 10K type strain sequencing project: providing services to taxonomists for standard genome sequencing and annotation.</title>
        <authorList>
            <consortium name="The Broad Institute Genomics Platform"/>
            <consortium name="The Broad Institute Genome Sequencing Center for Infectious Disease"/>
            <person name="Wu L."/>
            <person name="Ma J."/>
        </authorList>
    </citation>
    <scope>NUCLEOTIDE SEQUENCE [LARGE SCALE GENOMIC DNA]</scope>
    <source>
        <strain evidence="2">R28</strain>
    </source>
</reference>
<evidence type="ECO:0000313" key="2">
    <source>
        <dbReference type="Proteomes" id="UP001597383"/>
    </source>
</evidence>
<organism evidence="1 2">
    <name type="scientific">Ornithinibacillus salinisoli</name>
    <dbReference type="NCBI Taxonomy" id="1848459"/>
    <lineage>
        <taxon>Bacteria</taxon>
        <taxon>Bacillati</taxon>
        <taxon>Bacillota</taxon>
        <taxon>Bacilli</taxon>
        <taxon>Bacillales</taxon>
        <taxon>Bacillaceae</taxon>
        <taxon>Ornithinibacillus</taxon>
    </lineage>
</organism>
<evidence type="ECO:0008006" key="3">
    <source>
        <dbReference type="Google" id="ProtNLM"/>
    </source>
</evidence>
<proteinExistence type="predicted"/>
<sequence>MKKKTITLLLFSLVTAIGVLYVLNINSVQVITYFPPDEELSFVDASTTLTYIPEDNQGYSIDWTTFSNIEKDIYLRQDVSLLFSNGNLVGVQSKWEQNKDRIEISRDLQNNADAIWESISFHHGEIHYPENTIKSIQQMTFDNLYVYQENRYHAFKSASNRLEENVAESLDKKKNKQLLKHWQQLLSHFSIDLERYHTIPLTELNKYSMENLPGFNQEQTNKIIGQLWEGLYKNYILPAADSKQGKLQSYTPLVLLDKQLNQLLVVFELNGSKEKLIQNITQK</sequence>
<protein>
    <recommendedName>
        <fullName evidence="3">DUF3919 family protein</fullName>
    </recommendedName>
</protein>
<dbReference type="Proteomes" id="UP001597383">
    <property type="component" value="Unassembled WGS sequence"/>
</dbReference>
<name>A0ABW4W2Y6_9BACI</name>
<dbReference type="EMBL" id="JBHUHQ010000021">
    <property type="protein sequence ID" value="MFD2046069.1"/>
    <property type="molecule type" value="Genomic_DNA"/>
</dbReference>
<accession>A0ABW4W2Y6</accession>
<evidence type="ECO:0000313" key="1">
    <source>
        <dbReference type="EMBL" id="MFD2046069.1"/>
    </source>
</evidence>
<gene>
    <name evidence="1" type="ORF">ACFSJF_17460</name>
</gene>
<comment type="caution">
    <text evidence="1">The sequence shown here is derived from an EMBL/GenBank/DDBJ whole genome shotgun (WGS) entry which is preliminary data.</text>
</comment>
<dbReference type="RefSeq" id="WP_377556989.1">
    <property type="nucleotide sequence ID" value="NZ_JBHUHQ010000021.1"/>
</dbReference>
<keyword evidence="2" id="KW-1185">Reference proteome</keyword>